<accession>A0A2T3NNR2</accession>
<keyword evidence="4" id="KW-1015">Disulfide bond</keyword>
<keyword evidence="9" id="KW-1185">Reference proteome</keyword>
<keyword evidence="5" id="KW-0676">Redox-active center</keyword>
<evidence type="ECO:0000256" key="6">
    <source>
        <dbReference type="SAM" id="Phobius"/>
    </source>
</evidence>
<keyword evidence="3" id="KW-0201">Cytochrome c-type biogenesis</keyword>
<sequence length="184" mass="20592">MKKVTRFIPLIAVIAVIGIIAVSMSNDQPSSLARVEKTPIPQFQVPTFSPTAVLASESMFKDRLTLLNVWASWCAVCQSEHPFLMSLAESKRIDIVGLNYRDSMIDARGILQRTGNPYHTVLYDPKGQLALDLGVYGTPESYLVDQQGNIRYRYSGALDEQIWQEQFEPVIQLIKEQQDASVSG</sequence>
<dbReference type="Gene3D" id="3.40.30.10">
    <property type="entry name" value="Glutaredoxin"/>
    <property type="match status" value="1"/>
</dbReference>
<proteinExistence type="inferred from homology"/>
<dbReference type="InterPro" id="IPR013740">
    <property type="entry name" value="Redoxin"/>
</dbReference>
<dbReference type="GO" id="GO:0005886">
    <property type="term" value="C:plasma membrane"/>
    <property type="evidence" value="ECO:0007669"/>
    <property type="project" value="UniProtKB-SubCell"/>
</dbReference>
<comment type="caution">
    <text evidence="8">The sequence shown here is derived from an EMBL/GenBank/DDBJ whole genome shotgun (WGS) entry which is preliminary data.</text>
</comment>
<protein>
    <submittedName>
        <fullName evidence="8">DsbE family thiol:disulfide interchange protein</fullName>
    </submittedName>
</protein>
<feature type="transmembrane region" description="Helical" evidence="6">
    <location>
        <begin position="7"/>
        <end position="24"/>
    </location>
</feature>
<dbReference type="OrthoDB" id="9799347at2"/>
<dbReference type="Proteomes" id="UP000241771">
    <property type="component" value="Unassembled WGS sequence"/>
</dbReference>
<dbReference type="InterPro" id="IPR036249">
    <property type="entry name" value="Thioredoxin-like_sf"/>
</dbReference>
<dbReference type="CDD" id="cd03010">
    <property type="entry name" value="TlpA_like_DsbE"/>
    <property type="match status" value="1"/>
</dbReference>
<feature type="domain" description="Thioredoxin" evidence="7">
    <location>
        <begin position="34"/>
        <end position="172"/>
    </location>
</feature>
<reference evidence="8 9" key="1">
    <citation type="submission" date="2018-01" db="EMBL/GenBank/DDBJ databases">
        <title>Whole genome sequencing of Histamine producing bacteria.</title>
        <authorList>
            <person name="Butler K."/>
        </authorList>
    </citation>
    <scope>NUCLEOTIDE SEQUENCE [LARGE SCALE GENOMIC DNA]</scope>
    <source>
        <strain evidence="8 9">DSM 100436</strain>
    </source>
</reference>
<dbReference type="InterPro" id="IPR050553">
    <property type="entry name" value="Thioredoxin_ResA/DsbE_sf"/>
</dbReference>
<dbReference type="RefSeq" id="WP_036830958.1">
    <property type="nucleotide sequence ID" value="NZ_JGVO01001563.1"/>
</dbReference>
<dbReference type="GO" id="GO:0030288">
    <property type="term" value="C:outer membrane-bounded periplasmic space"/>
    <property type="evidence" value="ECO:0007669"/>
    <property type="project" value="InterPro"/>
</dbReference>
<dbReference type="InterPro" id="IPR004799">
    <property type="entry name" value="Periplasmic_diS_OxRdtase_DsbE"/>
</dbReference>
<keyword evidence="6" id="KW-0472">Membrane</keyword>
<comment type="subcellular location">
    <subcellularLocation>
        <location evidence="1">Cell inner membrane</location>
        <topology evidence="1">Single-pass membrane protein</topology>
        <orientation evidence="1">Periplasmic side</orientation>
    </subcellularLocation>
</comment>
<dbReference type="InterPro" id="IPR013766">
    <property type="entry name" value="Thioredoxin_domain"/>
</dbReference>
<comment type="similarity">
    <text evidence="2">Belongs to the thioredoxin family. DsbE subfamily.</text>
</comment>
<evidence type="ECO:0000256" key="2">
    <source>
        <dbReference type="ARBA" id="ARBA00007758"/>
    </source>
</evidence>
<keyword evidence="6" id="KW-1133">Transmembrane helix</keyword>
<dbReference type="PANTHER" id="PTHR42852">
    <property type="entry name" value="THIOL:DISULFIDE INTERCHANGE PROTEIN DSBE"/>
    <property type="match status" value="1"/>
</dbReference>
<dbReference type="PANTHER" id="PTHR42852:SF6">
    <property type="entry name" value="THIOL:DISULFIDE INTERCHANGE PROTEIN DSBE"/>
    <property type="match status" value="1"/>
</dbReference>
<name>A0A2T3NNR2_9GAMM</name>
<dbReference type="SUPFAM" id="SSF52833">
    <property type="entry name" value="Thioredoxin-like"/>
    <property type="match status" value="1"/>
</dbReference>
<dbReference type="GO" id="GO:0015036">
    <property type="term" value="F:disulfide oxidoreductase activity"/>
    <property type="evidence" value="ECO:0007669"/>
    <property type="project" value="InterPro"/>
</dbReference>
<dbReference type="Pfam" id="PF08534">
    <property type="entry name" value="Redoxin"/>
    <property type="match status" value="1"/>
</dbReference>
<keyword evidence="6" id="KW-0812">Transmembrane</keyword>
<evidence type="ECO:0000256" key="1">
    <source>
        <dbReference type="ARBA" id="ARBA00004383"/>
    </source>
</evidence>
<dbReference type="EMBL" id="PYMA01000014">
    <property type="protein sequence ID" value="PSW17599.1"/>
    <property type="molecule type" value="Genomic_DNA"/>
</dbReference>
<evidence type="ECO:0000256" key="5">
    <source>
        <dbReference type="ARBA" id="ARBA00023284"/>
    </source>
</evidence>
<dbReference type="PROSITE" id="PS51352">
    <property type="entry name" value="THIOREDOXIN_2"/>
    <property type="match status" value="1"/>
</dbReference>
<evidence type="ECO:0000256" key="3">
    <source>
        <dbReference type="ARBA" id="ARBA00022748"/>
    </source>
</evidence>
<organism evidence="8 9">
    <name type="scientific">Photobacterium sanctipauli</name>
    <dbReference type="NCBI Taxonomy" id="1342794"/>
    <lineage>
        <taxon>Bacteria</taxon>
        <taxon>Pseudomonadati</taxon>
        <taxon>Pseudomonadota</taxon>
        <taxon>Gammaproteobacteria</taxon>
        <taxon>Vibrionales</taxon>
        <taxon>Vibrionaceae</taxon>
        <taxon>Photobacterium</taxon>
    </lineage>
</organism>
<dbReference type="NCBIfam" id="TIGR00385">
    <property type="entry name" value="dsbE"/>
    <property type="match status" value="1"/>
</dbReference>
<gene>
    <name evidence="8" type="ORF">C9I98_18925</name>
</gene>
<evidence type="ECO:0000313" key="9">
    <source>
        <dbReference type="Proteomes" id="UP000241771"/>
    </source>
</evidence>
<dbReference type="GO" id="GO:0017004">
    <property type="term" value="P:cytochrome complex assembly"/>
    <property type="evidence" value="ECO:0007669"/>
    <property type="project" value="UniProtKB-KW"/>
</dbReference>
<evidence type="ECO:0000256" key="4">
    <source>
        <dbReference type="ARBA" id="ARBA00023157"/>
    </source>
</evidence>
<evidence type="ECO:0000313" key="8">
    <source>
        <dbReference type="EMBL" id="PSW17599.1"/>
    </source>
</evidence>
<dbReference type="AlphaFoldDB" id="A0A2T3NNR2"/>
<evidence type="ECO:0000259" key="7">
    <source>
        <dbReference type="PROSITE" id="PS51352"/>
    </source>
</evidence>